<dbReference type="Proteomes" id="UP000280296">
    <property type="component" value="Unassembled WGS sequence"/>
</dbReference>
<reference evidence="1 2" key="2">
    <citation type="submission" date="2019-01" db="EMBL/GenBank/DDBJ databases">
        <title>Tautonia sociabilis, a novel thermotolerant planctomycete of Isosphaeraceae family, isolated from a 4000 m deep subterranean habitat.</title>
        <authorList>
            <person name="Kovaleva O.L."/>
            <person name="Elcheninov A.G."/>
            <person name="Van Heerden E."/>
            <person name="Toshchakov S.V."/>
            <person name="Novikov A."/>
            <person name="Bonch-Osmolovskaya E.A."/>
            <person name="Kublanov I.V."/>
        </authorList>
    </citation>
    <scope>NUCLEOTIDE SEQUENCE [LARGE SCALE GENOMIC DNA]</scope>
    <source>
        <strain evidence="1 2">GM2012</strain>
    </source>
</reference>
<sequence>METVVVMVRDEHPLIQLGLLDPLFLVEGVAIRVVGVTGRPSRRRLLSSRNRRALRLITRGGGIAELADRLRLPLERAEAIHEELIRMLGLDRIVSQVRAAFGARMLGDGEMLLRRPEARDLHPSEVSSTPERTMTDLDLVRVFFPDAEARRRDGGWEIVSDPQHRSHRLGEGATEAEAWSSAVLRLWKDDWFRPLIVQIRSMAAEDQGGA</sequence>
<keyword evidence="2" id="KW-1185">Reference proteome</keyword>
<gene>
    <name evidence="1" type="ORF">TsocGM_12470</name>
</gene>
<proteinExistence type="predicted"/>
<accession>A0A432MJ00</accession>
<comment type="caution">
    <text evidence="1">The sequence shown here is derived from an EMBL/GenBank/DDBJ whole genome shotgun (WGS) entry which is preliminary data.</text>
</comment>
<evidence type="ECO:0000313" key="2">
    <source>
        <dbReference type="Proteomes" id="UP000280296"/>
    </source>
</evidence>
<evidence type="ECO:0000313" key="1">
    <source>
        <dbReference type="EMBL" id="RUL87342.1"/>
    </source>
</evidence>
<dbReference type="EMBL" id="RYZH01000022">
    <property type="protein sequence ID" value="RUL87342.1"/>
    <property type="molecule type" value="Genomic_DNA"/>
</dbReference>
<dbReference type="OrthoDB" id="9804511at2"/>
<dbReference type="RefSeq" id="WP_126725706.1">
    <property type="nucleotide sequence ID" value="NZ_RYZH01000022.1"/>
</dbReference>
<name>A0A432MJ00_9BACT</name>
<protein>
    <submittedName>
        <fullName evidence="1">Uncharacterized protein</fullName>
    </submittedName>
</protein>
<reference evidence="1 2" key="1">
    <citation type="submission" date="2018-12" db="EMBL/GenBank/DDBJ databases">
        <authorList>
            <person name="Toschakov S.V."/>
        </authorList>
    </citation>
    <scope>NUCLEOTIDE SEQUENCE [LARGE SCALE GENOMIC DNA]</scope>
    <source>
        <strain evidence="1 2">GM2012</strain>
    </source>
</reference>
<organism evidence="1 2">
    <name type="scientific">Tautonia sociabilis</name>
    <dbReference type="NCBI Taxonomy" id="2080755"/>
    <lineage>
        <taxon>Bacteria</taxon>
        <taxon>Pseudomonadati</taxon>
        <taxon>Planctomycetota</taxon>
        <taxon>Planctomycetia</taxon>
        <taxon>Isosphaerales</taxon>
        <taxon>Isosphaeraceae</taxon>
        <taxon>Tautonia</taxon>
    </lineage>
</organism>
<dbReference type="AlphaFoldDB" id="A0A432MJ00"/>